<dbReference type="Gene3D" id="1.10.443.10">
    <property type="entry name" value="Intergrase catalytic core"/>
    <property type="match status" value="1"/>
</dbReference>
<proteinExistence type="inferred from homology"/>
<keyword evidence="3" id="KW-0233">DNA recombination</keyword>
<dbReference type="Gene3D" id="1.10.150.130">
    <property type="match status" value="1"/>
</dbReference>
<dbReference type="RefSeq" id="WP_188465214.1">
    <property type="nucleotide sequence ID" value="NZ_BMFQ01000003.1"/>
</dbReference>
<dbReference type="InterPro" id="IPR002104">
    <property type="entry name" value="Integrase_catalytic"/>
</dbReference>
<evidence type="ECO:0000256" key="3">
    <source>
        <dbReference type="ARBA" id="ARBA00023172"/>
    </source>
</evidence>
<gene>
    <name evidence="5" type="ORF">GCM10010976_24070</name>
</gene>
<dbReference type="GO" id="GO:0006310">
    <property type="term" value="P:DNA recombination"/>
    <property type="evidence" value="ECO:0007669"/>
    <property type="project" value="UniProtKB-KW"/>
</dbReference>
<comment type="similarity">
    <text evidence="1">Belongs to the 'phage' integrase family.</text>
</comment>
<dbReference type="EMBL" id="BMFQ01000003">
    <property type="protein sequence ID" value="GGG52120.1"/>
    <property type="molecule type" value="Genomic_DNA"/>
</dbReference>
<dbReference type="AlphaFoldDB" id="A0A917GMV2"/>
<sequence length="400" mass="46782">MSSVKAVLRKKINSKGLYPIAIRIIKDRKTSFLYIGQYIRLADWDDKNNIVKKAHPDALHINQLILKQLSDTNRNIIESQVDDGYISVSGIKNKILNKTNNDFFVVSEYYLKRIKDRKQFHQLDIEKQRLKVFKDFTKRDSLNLIELDLKLIKEFDSFLLNKRKLSERTVVNYMIMIRTILNLAVSDFSMENKSYPFGKGKYQIKFPETKKVGLNVKEVQLLENLADLTNAQQYALNVWLISFYFAGIRVSDVLMLKWQDFVDGRLEYRMGKNNKLVSLKIPEKALAILNILERDKDSIYLFKELEGVDISDKRYLRMRIKTATRNFNRRLEIIAEKAGIEKKLSMHIARHSFGNISGDSISIQMLQKLYRHSSITTTILYQSNFIQKDADDALDKVIDF</sequence>
<dbReference type="InterPro" id="IPR013762">
    <property type="entry name" value="Integrase-like_cat_sf"/>
</dbReference>
<dbReference type="InterPro" id="IPR035386">
    <property type="entry name" value="Arm-DNA-bind_5"/>
</dbReference>
<dbReference type="Proteomes" id="UP000625976">
    <property type="component" value="Unassembled WGS sequence"/>
</dbReference>
<dbReference type="InterPro" id="IPR010998">
    <property type="entry name" value="Integrase_recombinase_N"/>
</dbReference>
<dbReference type="InterPro" id="IPR025269">
    <property type="entry name" value="SAM-like_dom"/>
</dbReference>
<dbReference type="SUPFAM" id="SSF56349">
    <property type="entry name" value="DNA breaking-rejoining enzymes"/>
    <property type="match status" value="1"/>
</dbReference>
<evidence type="ECO:0000256" key="2">
    <source>
        <dbReference type="ARBA" id="ARBA00023125"/>
    </source>
</evidence>
<accession>A0A917GMV2</accession>
<reference evidence="5" key="2">
    <citation type="submission" date="2020-09" db="EMBL/GenBank/DDBJ databases">
        <authorList>
            <person name="Sun Q."/>
            <person name="Zhou Y."/>
        </authorList>
    </citation>
    <scope>NUCLEOTIDE SEQUENCE</scope>
    <source>
        <strain evidence="5">CGMCC 1.12751</strain>
    </source>
</reference>
<name>A0A917GMV2_9FLAO</name>
<dbReference type="GO" id="GO:0003677">
    <property type="term" value="F:DNA binding"/>
    <property type="evidence" value="ECO:0007669"/>
    <property type="project" value="UniProtKB-KW"/>
</dbReference>
<dbReference type="Pfam" id="PF00589">
    <property type="entry name" value="Phage_integrase"/>
    <property type="match status" value="1"/>
</dbReference>
<dbReference type="InterPro" id="IPR050090">
    <property type="entry name" value="Tyrosine_recombinase_XerCD"/>
</dbReference>
<evidence type="ECO:0000313" key="5">
    <source>
        <dbReference type="EMBL" id="GGG52120.1"/>
    </source>
</evidence>
<dbReference type="PROSITE" id="PS51898">
    <property type="entry name" value="TYR_RECOMBINASE"/>
    <property type="match status" value="1"/>
</dbReference>
<dbReference type="PANTHER" id="PTHR30349">
    <property type="entry name" value="PHAGE INTEGRASE-RELATED"/>
    <property type="match status" value="1"/>
</dbReference>
<keyword evidence="6" id="KW-1185">Reference proteome</keyword>
<organism evidence="5 6">
    <name type="scientific">Bizionia arctica</name>
    <dbReference type="NCBI Taxonomy" id="1495645"/>
    <lineage>
        <taxon>Bacteria</taxon>
        <taxon>Pseudomonadati</taxon>
        <taxon>Bacteroidota</taxon>
        <taxon>Flavobacteriia</taxon>
        <taxon>Flavobacteriales</taxon>
        <taxon>Flavobacteriaceae</taxon>
        <taxon>Bizionia</taxon>
    </lineage>
</organism>
<protein>
    <submittedName>
        <fullName evidence="5">Transposase</fullName>
    </submittedName>
</protein>
<dbReference type="Pfam" id="PF13102">
    <property type="entry name" value="Phage_int_SAM_5"/>
    <property type="match status" value="1"/>
</dbReference>
<dbReference type="Pfam" id="PF17293">
    <property type="entry name" value="Arm-DNA-bind_5"/>
    <property type="match status" value="1"/>
</dbReference>
<reference evidence="5" key="1">
    <citation type="journal article" date="2014" name="Int. J. Syst. Evol. Microbiol.">
        <title>Complete genome sequence of Corynebacterium casei LMG S-19264T (=DSM 44701T), isolated from a smear-ripened cheese.</title>
        <authorList>
            <consortium name="US DOE Joint Genome Institute (JGI-PGF)"/>
            <person name="Walter F."/>
            <person name="Albersmeier A."/>
            <person name="Kalinowski J."/>
            <person name="Ruckert C."/>
        </authorList>
    </citation>
    <scope>NUCLEOTIDE SEQUENCE</scope>
    <source>
        <strain evidence="5">CGMCC 1.12751</strain>
    </source>
</reference>
<dbReference type="PANTHER" id="PTHR30349:SF64">
    <property type="entry name" value="PROPHAGE INTEGRASE INTD-RELATED"/>
    <property type="match status" value="1"/>
</dbReference>
<evidence type="ECO:0000313" key="6">
    <source>
        <dbReference type="Proteomes" id="UP000625976"/>
    </source>
</evidence>
<dbReference type="InterPro" id="IPR011010">
    <property type="entry name" value="DNA_brk_join_enz"/>
</dbReference>
<keyword evidence="2" id="KW-0238">DNA-binding</keyword>
<dbReference type="GO" id="GO:0015074">
    <property type="term" value="P:DNA integration"/>
    <property type="evidence" value="ECO:0007669"/>
    <property type="project" value="InterPro"/>
</dbReference>
<evidence type="ECO:0000256" key="1">
    <source>
        <dbReference type="ARBA" id="ARBA00008857"/>
    </source>
</evidence>
<feature type="domain" description="Tyr recombinase" evidence="4">
    <location>
        <begin position="209"/>
        <end position="399"/>
    </location>
</feature>
<comment type="caution">
    <text evidence="5">The sequence shown here is derived from an EMBL/GenBank/DDBJ whole genome shotgun (WGS) entry which is preliminary data.</text>
</comment>
<evidence type="ECO:0000259" key="4">
    <source>
        <dbReference type="PROSITE" id="PS51898"/>
    </source>
</evidence>